<proteinExistence type="predicted"/>
<comment type="caution">
    <text evidence="1">The sequence shown here is derived from an EMBL/GenBank/DDBJ whole genome shotgun (WGS) entry which is preliminary data.</text>
</comment>
<dbReference type="EMBL" id="AMZH03024341">
    <property type="protein sequence ID" value="RRT35899.1"/>
    <property type="molecule type" value="Genomic_DNA"/>
</dbReference>
<evidence type="ECO:0000313" key="2">
    <source>
        <dbReference type="Proteomes" id="UP000287651"/>
    </source>
</evidence>
<protein>
    <submittedName>
        <fullName evidence="1">Uncharacterized protein</fullName>
    </submittedName>
</protein>
<gene>
    <name evidence="1" type="ORF">B296_00013539</name>
</gene>
<sequence>MKFLEFIGVGPSLLPLVAAWPWATGPAWGWLPLLLVAFATKTQQERVERFYVIQSHHTQFRTNLSHENIGSDTTVRKPQRVHHMHSGNQNKNWFPIKIKSSCKILGGREENRRWWLKLHVELLKSIKVEYIDEAPYVYHDVLDAGVYNVGHDHQGVVVVWIFTLGFESDLRIEPCLGSLLDFCAGISFTRRGAITTHG</sequence>
<name>A0A426X8U3_ENSVE</name>
<accession>A0A426X8U3</accession>
<reference evidence="1 2" key="1">
    <citation type="journal article" date="2014" name="Agronomy (Basel)">
        <title>A Draft Genome Sequence for Ensete ventricosum, the Drought-Tolerant Tree Against Hunger.</title>
        <authorList>
            <person name="Harrison J."/>
            <person name="Moore K.A."/>
            <person name="Paszkiewicz K."/>
            <person name="Jones T."/>
            <person name="Grant M."/>
            <person name="Ambacheew D."/>
            <person name="Muzemil S."/>
            <person name="Studholme D.J."/>
        </authorList>
    </citation>
    <scope>NUCLEOTIDE SEQUENCE [LARGE SCALE GENOMIC DNA]</scope>
</reference>
<organism evidence="1 2">
    <name type="scientific">Ensete ventricosum</name>
    <name type="common">Abyssinian banana</name>
    <name type="synonym">Musa ensete</name>
    <dbReference type="NCBI Taxonomy" id="4639"/>
    <lineage>
        <taxon>Eukaryota</taxon>
        <taxon>Viridiplantae</taxon>
        <taxon>Streptophyta</taxon>
        <taxon>Embryophyta</taxon>
        <taxon>Tracheophyta</taxon>
        <taxon>Spermatophyta</taxon>
        <taxon>Magnoliopsida</taxon>
        <taxon>Liliopsida</taxon>
        <taxon>Zingiberales</taxon>
        <taxon>Musaceae</taxon>
        <taxon>Ensete</taxon>
    </lineage>
</organism>
<dbReference type="Proteomes" id="UP000287651">
    <property type="component" value="Unassembled WGS sequence"/>
</dbReference>
<dbReference type="AlphaFoldDB" id="A0A426X8U3"/>
<evidence type="ECO:0000313" key="1">
    <source>
        <dbReference type="EMBL" id="RRT35899.1"/>
    </source>
</evidence>